<comment type="caution">
    <text evidence="2">The sequence shown here is derived from an EMBL/GenBank/DDBJ whole genome shotgun (WGS) entry which is preliminary data.</text>
</comment>
<dbReference type="AlphaFoldDB" id="A0A392SUA2"/>
<feature type="region of interest" description="Disordered" evidence="1">
    <location>
        <begin position="1"/>
        <end position="53"/>
    </location>
</feature>
<reference evidence="2 3" key="1">
    <citation type="journal article" date="2018" name="Front. Plant Sci.">
        <title>Red Clover (Trifolium pratense) and Zigzag Clover (T. medium) - A Picture of Genomic Similarities and Differences.</title>
        <authorList>
            <person name="Dluhosova J."/>
            <person name="Istvanek J."/>
            <person name="Nedelnik J."/>
            <person name="Repkova J."/>
        </authorList>
    </citation>
    <scope>NUCLEOTIDE SEQUENCE [LARGE SCALE GENOMIC DNA]</scope>
    <source>
        <strain evidence="3">cv. 10/8</strain>
        <tissue evidence="2">Leaf</tissue>
    </source>
</reference>
<protein>
    <submittedName>
        <fullName evidence="2">Uncharacterized protein</fullName>
    </submittedName>
</protein>
<dbReference type="Proteomes" id="UP000265520">
    <property type="component" value="Unassembled WGS sequence"/>
</dbReference>
<proteinExistence type="predicted"/>
<organism evidence="2 3">
    <name type="scientific">Trifolium medium</name>
    <dbReference type="NCBI Taxonomy" id="97028"/>
    <lineage>
        <taxon>Eukaryota</taxon>
        <taxon>Viridiplantae</taxon>
        <taxon>Streptophyta</taxon>
        <taxon>Embryophyta</taxon>
        <taxon>Tracheophyta</taxon>
        <taxon>Spermatophyta</taxon>
        <taxon>Magnoliopsida</taxon>
        <taxon>eudicotyledons</taxon>
        <taxon>Gunneridae</taxon>
        <taxon>Pentapetalae</taxon>
        <taxon>rosids</taxon>
        <taxon>fabids</taxon>
        <taxon>Fabales</taxon>
        <taxon>Fabaceae</taxon>
        <taxon>Papilionoideae</taxon>
        <taxon>50 kb inversion clade</taxon>
        <taxon>NPAAA clade</taxon>
        <taxon>Hologalegina</taxon>
        <taxon>IRL clade</taxon>
        <taxon>Trifolieae</taxon>
        <taxon>Trifolium</taxon>
    </lineage>
</organism>
<dbReference type="EMBL" id="LXQA010440580">
    <property type="protein sequence ID" value="MCI52007.1"/>
    <property type="molecule type" value="Genomic_DNA"/>
</dbReference>
<name>A0A392SUA2_9FABA</name>
<evidence type="ECO:0000256" key="1">
    <source>
        <dbReference type="SAM" id="MobiDB-lite"/>
    </source>
</evidence>
<feature type="non-terminal residue" evidence="2">
    <location>
        <position position="53"/>
    </location>
</feature>
<keyword evidence="3" id="KW-1185">Reference proteome</keyword>
<feature type="compositionally biased region" description="Basic and acidic residues" evidence="1">
    <location>
        <begin position="34"/>
        <end position="53"/>
    </location>
</feature>
<evidence type="ECO:0000313" key="3">
    <source>
        <dbReference type="Proteomes" id="UP000265520"/>
    </source>
</evidence>
<accession>A0A392SUA2</accession>
<sequence length="53" mass="5896">MSVVEVTEENHDEPNNIDNSMLKVNETSNGIGKDFNKCIESGKSEKRKSPSTK</sequence>
<evidence type="ECO:0000313" key="2">
    <source>
        <dbReference type="EMBL" id="MCI52007.1"/>
    </source>
</evidence>